<evidence type="ECO:0000313" key="3">
    <source>
        <dbReference type="Proteomes" id="UP001321473"/>
    </source>
</evidence>
<proteinExistence type="predicted"/>
<protein>
    <submittedName>
        <fullName evidence="2">Uncharacterized protein</fullName>
    </submittedName>
</protein>
<evidence type="ECO:0000313" key="2">
    <source>
        <dbReference type="EMBL" id="KAK8770928.1"/>
    </source>
</evidence>
<accession>A0AAQ4E8E5</accession>
<name>A0AAQ4E8E5_AMBAM</name>
<feature type="region of interest" description="Disordered" evidence="1">
    <location>
        <begin position="63"/>
        <end position="82"/>
    </location>
</feature>
<comment type="caution">
    <text evidence="2">The sequence shown here is derived from an EMBL/GenBank/DDBJ whole genome shotgun (WGS) entry which is preliminary data.</text>
</comment>
<keyword evidence="3" id="KW-1185">Reference proteome</keyword>
<dbReference type="Proteomes" id="UP001321473">
    <property type="component" value="Unassembled WGS sequence"/>
</dbReference>
<gene>
    <name evidence="2" type="ORF">V5799_025828</name>
</gene>
<feature type="compositionally biased region" description="Polar residues" evidence="1">
    <location>
        <begin position="73"/>
        <end position="82"/>
    </location>
</feature>
<dbReference type="AlphaFoldDB" id="A0AAQ4E8E5"/>
<organism evidence="2 3">
    <name type="scientific">Amblyomma americanum</name>
    <name type="common">Lone star tick</name>
    <dbReference type="NCBI Taxonomy" id="6943"/>
    <lineage>
        <taxon>Eukaryota</taxon>
        <taxon>Metazoa</taxon>
        <taxon>Ecdysozoa</taxon>
        <taxon>Arthropoda</taxon>
        <taxon>Chelicerata</taxon>
        <taxon>Arachnida</taxon>
        <taxon>Acari</taxon>
        <taxon>Parasitiformes</taxon>
        <taxon>Ixodida</taxon>
        <taxon>Ixodoidea</taxon>
        <taxon>Ixodidae</taxon>
        <taxon>Amblyomminae</taxon>
        <taxon>Amblyomma</taxon>
    </lineage>
</organism>
<feature type="region of interest" description="Disordered" evidence="1">
    <location>
        <begin position="1"/>
        <end position="49"/>
    </location>
</feature>
<evidence type="ECO:0000256" key="1">
    <source>
        <dbReference type="SAM" id="MobiDB-lite"/>
    </source>
</evidence>
<reference evidence="2 3" key="1">
    <citation type="journal article" date="2023" name="Arcadia Sci">
        <title>De novo assembly of a long-read Amblyomma americanum tick genome.</title>
        <authorList>
            <person name="Chou S."/>
            <person name="Poskanzer K.E."/>
            <person name="Rollins M."/>
            <person name="Thuy-Boun P.S."/>
        </authorList>
    </citation>
    <scope>NUCLEOTIDE SEQUENCE [LARGE SCALE GENOMIC DNA]</scope>
    <source>
        <strain evidence="2">F_SG_1</strain>
        <tissue evidence="2">Salivary glands</tissue>
    </source>
</reference>
<dbReference type="EMBL" id="JARKHS020020369">
    <property type="protein sequence ID" value="KAK8770928.1"/>
    <property type="molecule type" value="Genomic_DNA"/>
</dbReference>
<sequence>MRRHSDDVTTVHGTPQGSVSGERYKSDVLGTAEPTYCGSGGSSRGSSAYAVPHRVYDVPYAHKRTAEHIPIQSRKSQTSTGL</sequence>